<dbReference type="RefSeq" id="WP_113525972.1">
    <property type="nucleotide sequence ID" value="NZ_AP018795.1"/>
</dbReference>
<evidence type="ECO:0000313" key="2">
    <source>
        <dbReference type="Proteomes" id="UP000280188"/>
    </source>
</evidence>
<dbReference type="InterPro" id="IPR011486">
    <property type="entry name" value="BBP2"/>
</dbReference>
<reference evidence="1 2" key="1">
    <citation type="journal article" date="2018" name="Microbiol. Resour. Announc.">
        <title>Complete Genome Sequence of Acidithiobacillus ferridurans JCM 18981.</title>
        <authorList>
            <person name="Miyauchi T."/>
            <person name="Kouzuma A."/>
            <person name="Abe T."/>
            <person name="Watanabe K."/>
        </authorList>
    </citation>
    <scope>NUCLEOTIDE SEQUENCE [LARGE SCALE GENOMIC DNA]</scope>
    <source>
        <strain evidence="2">ATCC 33020 / DSM 29468 / JCM 18981 / 11Fe</strain>
    </source>
</reference>
<dbReference type="Pfam" id="PF07642">
    <property type="entry name" value="BBP2"/>
    <property type="match status" value="1"/>
</dbReference>
<keyword evidence="2" id="KW-1185">Reference proteome</keyword>
<proteinExistence type="predicted"/>
<protein>
    <submittedName>
        <fullName evidence="1">Uncharacterized protein</fullName>
    </submittedName>
</protein>
<sequence length="387" mass="41832">MSKKPKSIAFVFGLLSGLSGLAYADGFSIPPPLKFNAGPLGKLDVQGVASAMVFAQTNPAGTGLNGKNFGAGITNGLISISKPTGLIQFYLTAGVYDFPNLGQPFHSASTALQDFTALPSAYLTIAPLSNFSVSIGQLPTLIGYTGTLDYNRMNIEGGFPWTIQPSFSRGIQINYSYGPVSASVSWNDGYFSNRYNVISGLLTYTINPENSVSIYADGNTGHTGTINDVNSLRFSKNGYVDSSLVYDNSNVYGFYYTYSGSLFTITPELQYMYTPINRAFGTTQSSNDISAMIHADYYLTKNWSIAAGVDYEHATSTGEAAAATGGYFGYGAGSSAFGVMITPTYVDNWYFIRDELSYVHLTNYSSGFSTGNRPDQFRDILETGFWF</sequence>
<name>A0A2Z6IGP1_ACIFI</name>
<dbReference type="EMBL" id="AP018795">
    <property type="protein sequence ID" value="BBF64499.1"/>
    <property type="molecule type" value="Genomic_DNA"/>
</dbReference>
<organism evidence="1 2">
    <name type="scientific">Acidithiobacillus ferridurans</name>
    <dbReference type="NCBI Taxonomy" id="1232575"/>
    <lineage>
        <taxon>Bacteria</taxon>
        <taxon>Pseudomonadati</taxon>
        <taxon>Pseudomonadota</taxon>
        <taxon>Acidithiobacillia</taxon>
        <taxon>Acidithiobacillales</taxon>
        <taxon>Acidithiobacillaceae</taxon>
        <taxon>Acidithiobacillus</taxon>
    </lineage>
</organism>
<evidence type="ECO:0000313" key="1">
    <source>
        <dbReference type="EMBL" id="BBF64499.1"/>
    </source>
</evidence>
<dbReference type="Proteomes" id="UP000280188">
    <property type="component" value="Chromosome"/>
</dbReference>
<dbReference type="KEGG" id="afj:AFERRID_07170"/>
<gene>
    <name evidence="1" type="ORF">AFERRID_07170</name>
</gene>
<accession>A0A2Z6IGP1</accession>
<dbReference type="AlphaFoldDB" id="A0A2Z6IGP1"/>